<sequence length="192" mass="21734">MVYAFLIHSLAPGPCRILYCSVFTHDSLPDGVIIQDERESRKEQLLQVAQRVQSEYSFRYVALGGTSHEDLSGLASTDELLSNLKTGFFRLSQGTPFAVERIALWKGLANCGFTLICEKDENRLVAENVLNLIIRHLQEYCQILLQPSEAILKADKVTAVTHQLLPEGQLLFMNNRFLRQVEKELEQVVNAK</sequence>
<dbReference type="PANTHER" id="PTHR16120:SF0">
    <property type="entry name" value="AP-5 COMPLEX SUBUNIT SIGMA-1"/>
    <property type="match status" value="1"/>
</dbReference>
<evidence type="ECO:0000313" key="2">
    <source>
        <dbReference type="Proteomes" id="UP001159405"/>
    </source>
</evidence>
<reference evidence="1 2" key="1">
    <citation type="submission" date="2022-05" db="EMBL/GenBank/DDBJ databases">
        <authorList>
            <consortium name="Genoscope - CEA"/>
            <person name="William W."/>
        </authorList>
    </citation>
    <scope>NUCLEOTIDE SEQUENCE [LARGE SCALE GENOMIC DNA]</scope>
</reference>
<protein>
    <recommendedName>
        <fullName evidence="3">AP-5 complex subunit sigma-1</fullName>
    </recommendedName>
</protein>
<dbReference type="PANTHER" id="PTHR16120">
    <property type="entry name" value="AP-5 COMPLEX SUBUNIT SIGMA-1"/>
    <property type="match status" value="1"/>
</dbReference>
<comment type="caution">
    <text evidence="1">The sequence shown here is derived from an EMBL/GenBank/DDBJ whole genome shotgun (WGS) entry which is preliminary data.</text>
</comment>
<name>A0ABN8Q333_9CNID</name>
<dbReference type="EMBL" id="CALNXK010000102">
    <property type="protein sequence ID" value="CAH3155663.1"/>
    <property type="molecule type" value="Genomic_DNA"/>
</dbReference>
<dbReference type="InterPro" id="IPR029392">
    <property type="entry name" value="AP-5_subunit_s1"/>
</dbReference>
<organism evidence="1 2">
    <name type="scientific">Porites lobata</name>
    <dbReference type="NCBI Taxonomy" id="104759"/>
    <lineage>
        <taxon>Eukaryota</taxon>
        <taxon>Metazoa</taxon>
        <taxon>Cnidaria</taxon>
        <taxon>Anthozoa</taxon>
        <taxon>Hexacorallia</taxon>
        <taxon>Scleractinia</taxon>
        <taxon>Fungiina</taxon>
        <taxon>Poritidae</taxon>
        <taxon>Porites</taxon>
    </lineage>
</organism>
<accession>A0ABN8Q333</accession>
<keyword evidence="2" id="KW-1185">Reference proteome</keyword>
<proteinExistence type="predicted"/>
<evidence type="ECO:0000313" key="1">
    <source>
        <dbReference type="EMBL" id="CAH3155663.1"/>
    </source>
</evidence>
<dbReference type="Pfam" id="PF15001">
    <property type="entry name" value="AP-5_subunit_s1"/>
    <property type="match status" value="1"/>
</dbReference>
<dbReference type="Proteomes" id="UP001159405">
    <property type="component" value="Unassembled WGS sequence"/>
</dbReference>
<evidence type="ECO:0008006" key="3">
    <source>
        <dbReference type="Google" id="ProtNLM"/>
    </source>
</evidence>
<gene>
    <name evidence="1" type="ORF">PLOB_00001277</name>
</gene>